<dbReference type="PANTHER" id="PTHR33908:SF3">
    <property type="entry name" value="UNDECAPRENYL PHOSPHATE-ALPHA-4-AMINO-4-DEOXY-L-ARABINOSE ARABINOSYL TRANSFERASE"/>
    <property type="match status" value="1"/>
</dbReference>
<keyword evidence="4" id="KW-0808">Transferase</keyword>
<keyword evidence="3" id="KW-0328">Glycosyltransferase</keyword>
<protein>
    <recommendedName>
        <fullName evidence="11">Glycosyltransferase RgtA/B/C/D-like domain-containing protein</fullName>
    </recommendedName>
</protein>
<keyword evidence="6 8" id="KW-1133">Transmembrane helix</keyword>
<keyword evidence="5 8" id="KW-0812">Transmembrane</keyword>
<feature type="transmembrane region" description="Helical" evidence="8">
    <location>
        <begin position="362"/>
        <end position="379"/>
    </location>
</feature>
<evidence type="ECO:0000313" key="10">
    <source>
        <dbReference type="Proteomes" id="UP001501079"/>
    </source>
</evidence>
<reference evidence="10" key="1">
    <citation type="journal article" date="2019" name="Int. J. Syst. Evol. Microbiol.">
        <title>The Global Catalogue of Microorganisms (GCM) 10K type strain sequencing project: providing services to taxonomists for standard genome sequencing and annotation.</title>
        <authorList>
            <consortium name="The Broad Institute Genomics Platform"/>
            <consortium name="The Broad Institute Genome Sequencing Center for Infectious Disease"/>
            <person name="Wu L."/>
            <person name="Ma J."/>
        </authorList>
    </citation>
    <scope>NUCLEOTIDE SEQUENCE [LARGE SCALE GENOMIC DNA]</scope>
    <source>
        <strain evidence="10">JCM 17591</strain>
    </source>
</reference>
<gene>
    <name evidence="9" type="ORF">GCM10022287_04900</name>
</gene>
<evidence type="ECO:0000256" key="1">
    <source>
        <dbReference type="ARBA" id="ARBA00004651"/>
    </source>
</evidence>
<sequence length="520" mass="56148">MSTTLGPTTAARAQGVRLRAWLRTRAIAVPTAAGLFAVLVTAIGSWIPSLWGDEAASALSAQRSLPSFLHEVAHVDAVHAVYYAGLHVWVALFGASPFSLRFPSAIATGVMVAGVVVLVRLVTARPVHRASWRLPLIAGAIAMMLPRLDYAGVEARGYSWTAAFAVWIVIIGVATLTGRLGAGLGWSWFAVVLGVGTALNLYLGSLIVVIGCLVVLWHPRGERRVQLLRWGWSSLVAVALASPIIVLGALEHGQVAFLAHRPMPPSSWLVNQWFFTNPYAALGWLLLIAAVIVVMLRRTPRPQRRLGLAAVLWAGIPSAFLIGTISTLHNYSPRYLTFTAPAVAILMALAVEVVFRSWRPAGAALLVVVLGAAVPSYAMQRTPNAENNSDWAQVGAVIAANAQPGDQVAFDQVVRPSRRPENAYRVYPTDFRNVTAPQIEVPYTAEPTWHDKVMKISTAASRDLFTAGTVFAVEANYPGEGVLDVSGVPSLEESGYHVVRHWQLHSDLVFELDRDGVEQP</sequence>
<keyword evidence="10" id="KW-1185">Reference proteome</keyword>
<feature type="transmembrane region" description="Helical" evidence="8">
    <location>
        <begin position="105"/>
        <end position="124"/>
    </location>
</feature>
<keyword evidence="7 8" id="KW-0472">Membrane</keyword>
<proteinExistence type="predicted"/>
<keyword evidence="2" id="KW-1003">Cell membrane</keyword>
<comment type="caution">
    <text evidence="9">The sequence shown here is derived from an EMBL/GenBank/DDBJ whole genome shotgun (WGS) entry which is preliminary data.</text>
</comment>
<comment type="subcellular location">
    <subcellularLocation>
        <location evidence="1">Cell membrane</location>
        <topology evidence="1">Multi-pass membrane protein</topology>
    </subcellularLocation>
</comment>
<dbReference type="RefSeq" id="WP_344751685.1">
    <property type="nucleotide sequence ID" value="NZ_BAABBW010000001.1"/>
</dbReference>
<feature type="transmembrane region" description="Helical" evidence="8">
    <location>
        <begin position="160"/>
        <end position="182"/>
    </location>
</feature>
<feature type="transmembrane region" description="Helical" evidence="8">
    <location>
        <begin position="308"/>
        <end position="329"/>
    </location>
</feature>
<evidence type="ECO:0000256" key="4">
    <source>
        <dbReference type="ARBA" id="ARBA00022679"/>
    </source>
</evidence>
<dbReference type="Proteomes" id="UP001501079">
    <property type="component" value="Unassembled WGS sequence"/>
</dbReference>
<evidence type="ECO:0000256" key="3">
    <source>
        <dbReference type="ARBA" id="ARBA00022676"/>
    </source>
</evidence>
<evidence type="ECO:0000256" key="2">
    <source>
        <dbReference type="ARBA" id="ARBA00022475"/>
    </source>
</evidence>
<evidence type="ECO:0000256" key="5">
    <source>
        <dbReference type="ARBA" id="ARBA00022692"/>
    </source>
</evidence>
<feature type="transmembrane region" description="Helical" evidence="8">
    <location>
        <begin position="270"/>
        <end position="296"/>
    </location>
</feature>
<dbReference type="EMBL" id="BAABBW010000001">
    <property type="protein sequence ID" value="GAA4168952.1"/>
    <property type="molecule type" value="Genomic_DNA"/>
</dbReference>
<evidence type="ECO:0000256" key="8">
    <source>
        <dbReference type="SAM" id="Phobius"/>
    </source>
</evidence>
<name>A0ABP7ZS28_9MICO</name>
<evidence type="ECO:0000256" key="7">
    <source>
        <dbReference type="ARBA" id="ARBA00023136"/>
    </source>
</evidence>
<feature type="transmembrane region" description="Helical" evidence="8">
    <location>
        <begin position="188"/>
        <end position="218"/>
    </location>
</feature>
<dbReference type="InterPro" id="IPR050297">
    <property type="entry name" value="LipidA_mod_glycosyltrf_83"/>
</dbReference>
<dbReference type="PANTHER" id="PTHR33908">
    <property type="entry name" value="MANNOSYLTRANSFERASE YKCB-RELATED"/>
    <property type="match status" value="1"/>
</dbReference>
<feature type="transmembrane region" description="Helical" evidence="8">
    <location>
        <begin position="335"/>
        <end position="355"/>
    </location>
</feature>
<evidence type="ECO:0000256" key="6">
    <source>
        <dbReference type="ARBA" id="ARBA00022989"/>
    </source>
</evidence>
<evidence type="ECO:0008006" key="11">
    <source>
        <dbReference type="Google" id="ProtNLM"/>
    </source>
</evidence>
<feature type="transmembrane region" description="Helical" evidence="8">
    <location>
        <begin position="27"/>
        <end position="47"/>
    </location>
</feature>
<feature type="transmembrane region" description="Helical" evidence="8">
    <location>
        <begin position="230"/>
        <end position="250"/>
    </location>
</feature>
<organism evidence="9 10">
    <name type="scientific">Gryllotalpicola koreensis</name>
    <dbReference type="NCBI Taxonomy" id="993086"/>
    <lineage>
        <taxon>Bacteria</taxon>
        <taxon>Bacillati</taxon>
        <taxon>Actinomycetota</taxon>
        <taxon>Actinomycetes</taxon>
        <taxon>Micrococcales</taxon>
        <taxon>Microbacteriaceae</taxon>
        <taxon>Gryllotalpicola</taxon>
    </lineage>
</organism>
<accession>A0ABP7ZS28</accession>
<evidence type="ECO:0000313" key="9">
    <source>
        <dbReference type="EMBL" id="GAA4168952.1"/>
    </source>
</evidence>